<dbReference type="GO" id="GO:0005886">
    <property type="term" value="C:plasma membrane"/>
    <property type="evidence" value="ECO:0007669"/>
    <property type="project" value="UniProtKB-SubCell"/>
</dbReference>
<evidence type="ECO:0000256" key="6">
    <source>
        <dbReference type="ARBA" id="ARBA00023136"/>
    </source>
</evidence>
<evidence type="ECO:0000313" key="10">
    <source>
        <dbReference type="Proteomes" id="UP001303889"/>
    </source>
</evidence>
<keyword evidence="2" id="KW-0813">Transport</keyword>
<keyword evidence="5 8" id="KW-1133">Transmembrane helix</keyword>
<feature type="transmembrane region" description="Helical" evidence="8">
    <location>
        <begin position="433"/>
        <end position="451"/>
    </location>
</feature>
<evidence type="ECO:0000256" key="7">
    <source>
        <dbReference type="SAM" id="MobiDB-lite"/>
    </source>
</evidence>
<feature type="transmembrane region" description="Helical" evidence="8">
    <location>
        <begin position="404"/>
        <end position="426"/>
    </location>
</feature>
<comment type="subcellular location">
    <subcellularLocation>
        <location evidence="1">Cell membrane</location>
        <topology evidence="1">Multi-pass membrane protein</topology>
    </subcellularLocation>
</comment>
<keyword evidence="4 8" id="KW-0812">Transmembrane</keyword>
<dbReference type="InterPro" id="IPR052031">
    <property type="entry name" value="Membrane_Transporter-Flippase"/>
</dbReference>
<feature type="transmembrane region" description="Helical" evidence="8">
    <location>
        <begin position="471"/>
        <end position="494"/>
    </location>
</feature>
<dbReference type="AlphaFoldDB" id="A0AAN6MFX5"/>
<keyword evidence="6 8" id="KW-0472">Membrane</keyword>
<reference evidence="9" key="1">
    <citation type="journal article" date="2023" name="Mol. Phylogenet. Evol.">
        <title>Genome-scale phylogeny and comparative genomics of the fungal order Sordariales.</title>
        <authorList>
            <person name="Hensen N."/>
            <person name="Bonometti L."/>
            <person name="Westerberg I."/>
            <person name="Brannstrom I.O."/>
            <person name="Guillou S."/>
            <person name="Cros-Aarteil S."/>
            <person name="Calhoun S."/>
            <person name="Haridas S."/>
            <person name="Kuo A."/>
            <person name="Mondo S."/>
            <person name="Pangilinan J."/>
            <person name="Riley R."/>
            <person name="LaButti K."/>
            <person name="Andreopoulos B."/>
            <person name="Lipzen A."/>
            <person name="Chen C."/>
            <person name="Yan M."/>
            <person name="Daum C."/>
            <person name="Ng V."/>
            <person name="Clum A."/>
            <person name="Steindorff A."/>
            <person name="Ohm R.A."/>
            <person name="Martin F."/>
            <person name="Silar P."/>
            <person name="Natvig D.O."/>
            <person name="Lalanne C."/>
            <person name="Gautier V."/>
            <person name="Ament-Velasquez S.L."/>
            <person name="Kruys A."/>
            <person name="Hutchinson M.I."/>
            <person name="Powell A.J."/>
            <person name="Barry K."/>
            <person name="Miller A.N."/>
            <person name="Grigoriev I.V."/>
            <person name="Debuchy R."/>
            <person name="Gladieux P."/>
            <person name="Hiltunen Thoren M."/>
            <person name="Johannesson H."/>
        </authorList>
    </citation>
    <scope>NUCLEOTIDE SEQUENCE</scope>
    <source>
        <strain evidence="9">CBS 103.79</strain>
    </source>
</reference>
<dbReference type="EMBL" id="MU855793">
    <property type="protein sequence ID" value="KAK3899383.1"/>
    <property type="molecule type" value="Genomic_DNA"/>
</dbReference>
<feature type="transmembrane region" description="Helical" evidence="8">
    <location>
        <begin position="284"/>
        <end position="303"/>
    </location>
</feature>
<name>A0AAN6MFX5_9PEZI</name>
<evidence type="ECO:0000256" key="3">
    <source>
        <dbReference type="ARBA" id="ARBA00022475"/>
    </source>
</evidence>
<keyword evidence="3" id="KW-1003">Cell membrane</keyword>
<organism evidence="9 10">
    <name type="scientific">Staphylotrichum tortipilum</name>
    <dbReference type="NCBI Taxonomy" id="2831512"/>
    <lineage>
        <taxon>Eukaryota</taxon>
        <taxon>Fungi</taxon>
        <taxon>Dikarya</taxon>
        <taxon>Ascomycota</taxon>
        <taxon>Pezizomycotina</taxon>
        <taxon>Sordariomycetes</taxon>
        <taxon>Sordariomycetidae</taxon>
        <taxon>Sordariales</taxon>
        <taxon>Chaetomiaceae</taxon>
        <taxon>Staphylotrichum</taxon>
    </lineage>
</organism>
<evidence type="ECO:0000256" key="2">
    <source>
        <dbReference type="ARBA" id="ARBA00022448"/>
    </source>
</evidence>
<feature type="transmembrane region" description="Helical" evidence="8">
    <location>
        <begin position="187"/>
        <end position="209"/>
    </location>
</feature>
<sequence>MAEAQPSLLQRLRRGYTMLPKDDPVPEARPSHESNDDHEVIDNPPAKHHLWSWHRDHFTGALLFNIAAFLLPALYGTLAKLWVANMDTSLVVTTDVYTYIGIVAEVLNEGLPRAAWVIIGDSASRPWTQRLGLAPTLILFQSGFVPIDVRAASLTYVRISAFSALSSAIETSVAAATRALDKPDVPFVLSSAKFAVNIVLDLLLISRFHVGSHTPTVNLQAGIQLACNMVAAFIGLGYFLLTTARSRSKHASDGTSTRPTLRALRVLLPPGVITFTESAIRNALYLWLITTIVALGSTYATAWGVFNTIRWGLVMVPVQALEATSLAFVGHRWGAWRRGIGTGTLRPGRVGWRTLFGVVKPAVVAMGVAVAVEVPLAVFLGLWGARSFAWYLSGDGEVARVVGVMWRAIDWCYVFYAASTQLAVVLLATRPRWYLYQSLVSNLLYVLPWAVFCQARRLDEGNAWTYHRWVFGGSLVFSFVDIVVVDGLWALTLMTGRARLERFREG</sequence>
<evidence type="ECO:0000256" key="8">
    <source>
        <dbReference type="SAM" id="Phobius"/>
    </source>
</evidence>
<comment type="caution">
    <text evidence="9">The sequence shown here is derived from an EMBL/GenBank/DDBJ whole genome shotgun (WGS) entry which is preliminary data.</text>
</comment>
<dbReference type="Proteomes" id="UP001303889">
    <property type="component" value="Unassembled WGS sequence"/>
</dbReference>
<proteinExistence type="predicted"/>
<evidence type="ECO:0008006" key="11">
    <source>
        <dbReference type="Google" id="ProtNLM"/>
    </source>
</evidence>
<evidence type="ECO:0000256" key="4">
    <source>
        <dbReference type="ARBA" id="ARBA00022692"/>
    </source>
</evidence>
<feature type="transmembrane region" description="Helical" evidence="8">
    <location>
        <begin position="221"/>
        <end position="241"/>
    </location>
</feature>
<feature type="transmembrane region" description="Helical" evidence="8">
    <location>
        <begin position="362"/>
        <end position="384"/>
    </location>
</feature>
<evidence type="ECO:0000313" key="9">
    <source>
        <dbReference type="EMBL" id="KAK3899383.1"/>
    </source>
</evidence>
<keyword evidence="10" id="KW-1185">Reference proteome</keyword>
<gene>
    <name evidence="9" type="ORF">C8A05DRAFT_46538</name>
</gene>
<protein>
    <recommendedName>
        <fullName evidence="11">Transmembrane protein</fullName>
    </recommendedName>
</protein>
<feature type="region of interest" description="Disordered" evidence="7">
    <location>
        <begin position="19"/>
        <end position="41"/>
    </location>
</feature>
<evidence type="ECO:0000256" key="1">
    <source>
        <dbReference type="ARBA" id="ARBA00004651"/>
    </source>
</evidence>
<dbReference type="PANTHER" id="PTHR43549:SF2">
    <property type="entry name" value="MULTIDRUG RESISTANCE PROTEIN NORM-RELATED"/>
    <property type="match status" value="1"/>
</dbReference>
<dbReference type="PANTHER" id="PTHR43549">
    <property type="entry name" value="MULTIDRUG RESISTANCE PROTEIN YPNP-RELATED"/>
    <property type="match status" value="1"/>
</dbReference>
<feature type="compositionally biased region" description="Basic and acidic residues" evidence="7">
    <location>
        <begin position="20"/>
        <end position="41"/>
    </location>
</feature>
<feature type="transmembrane region" description="Helical" evidence="8">
    <location>
        <begin position="309"/>
        <end position="329"/>
    </location>
</feature>
<evidence type="ECO:0000256" key="5">
    <source>
        <dbReference type="ARBA" id="ARBA00022989"/>
    </source>
</evidence>
<reference evidence="9" key="2">
    <citation type="submission" date="2023-05" db="EMBL/GenBank/DDBJ databases">
        <authorList>
            <consortium name="Lawrence Berkeley National Laboratory"/>
            <person name="Steindorff A."/>
            <person name="Hensen N."/>
            <person name="Bonometti L."/>
            <person name="Westerberg I."/>
            <person name="Brannstrom I.O."/>
            <person name="Guillou S."/>
            <person name="Cros-Aarteil S."/>
            <person name="Calhoun S."/>
            <person name="Haridas S."/>
            <person name="Kuo A."/>
            <person name="Mondo S."/>
            <person name="Pangilinan J."/>
            <person name="Riley R."/>
            <person name="Labutti K."/>
            <person name="Andreopoulos B."/>
            <person name="Lipzen A."/>
            <person name="Chen C."/>
            <person name="Yanf M."/>
            <person name="Daum C."/>
            <person name="Ng V."/>
            <person name="Clum A."/>
            <person name="Ohm R."/>
            <person name="Martin F."/>
            <person name="Silar P."/>
            <person name="Natvig D."/>
            <person name="Lalanne C."/>
            <person name="Gautier V."/>
            <person name="Ament-Velasquez S.L."/>
            <person name="Kruys A."/>
            <person name="Hutchinson M.I."/>
            <person name="Powell A.J."/>
            <person name="Barry K."/>
            <person name="Miller A.N."/>
            <person name="Grigoriev I.V."/>
            <person name="Debuchy R."/>
            <person name="Gladieux P."/>
            <person name="Thoren M.H."/>
            <person name="Johannesson H."/>
        </authorList>
    </citation>
    <scope>NUCLEOTIDE SEQUENCE</scope>
    <source>
        <strain evidence="9">CBS 103.79</strain>
    </source>
</reference>
<accession>A0AAN6MFX5</accession>
<feature type="transmembrane region" description="Helical" evidence="8">
    <location>
        <begin position="58"/>
        <end position="78"/>
    </location>
</feature>